<feature type="compositionally biased region" description="Basic and acidic residues" evidence="7">
    <location>
        <begin position="163"/>
        <end position="179"/>
    </location>
</feature>
<dbReference type="Proteomes" id="UP001174909">
    <property type="component" value="Unassembled WGS sequence"/>
</dbReference>
<gene>
    <name evidence="6" type="primary">MED6</name>
    <name evidence="8" type="ORF">GBAR_LOCUS9863</name>
</gene>
<evidence type="ECO:0000256" key="2">
    <source>
        <dbReference type="ARBA" id="ARBA00007526"/>
    </source>
</evidence>
<protein>
    <recommendedName>
        <fullName evidence="6">Mediator of RNA polymerase II transcription subunit 6</fullName>
    </recommendedName>
    <alternativeName>
        <fullName evidence="6">Mediator complex subunit 6</fullName>
    </alternativeName>
</protein>
<dbReference type="AlphaFoldDB" id="A0AA35RRL3"/>
<keyword evidence="9" id="KW-1185">Reference proteome</keyword>
<evidence type="ECO:0000256" key="6">
    <source>
        <dbReference type="RuleBase" id="RU364143"/>
    </source>
</evidence>
<evidence type="ECO:0000313" key="9">
    <source>
        <dbReference type="Proteomes" id="UP001174909"/>
    </source>
</evidence>
<evidence type="ECO:0000256" key="4">
    <source>
        <dbReference type="ARBA" id="ARBA00023163"/>
    </source>
</evidence>
<name>A0AA35RRL3_GEOBA</name>
<evidence type="ECO:0000256" key="7">
    <source>
        <dbReference type="SAM" id="MobiDB-lite"/>
    </source>
</evidence>
<proteinExistence type="inferred from homology"/>
<dbReference type="Pfam" id="PF04934">
    <property type="entry name" value="Med6"/>
    <property type="match status" value="1"/>
</dbReference>
<dbReference type="Gene3D" id="3.10.450.580">
    <property type="entry name" value="Mediator complex, subunit Med6"/>
    <property type="match status" value="1"/>
</dbReference>
<keyword evidence="3 6" id="KW-0805">Transcription regulation</keyword>
<organism evidence="8 9">
    <name type="scientific">Geodia barretti</name>
    <name type="common">Barrett's horny sponge</name>
    <dbReference type="NCBI Taxonomy" id="519541"/>
    <lineage>
        <taxon>Eukaryota</taxon>
        <taxon>Metazoa</taxon>
        <taxon>Porifera</taxon>
        <taxon>Demospongiae</taxon>
        <taxon>Heteroscleromorpha</taxon>
        <taxon>Tetractinellida</taxon>
        <taxon>Astrophorina</taxon>
        <taxon>Geodiidae</taxon>
        <taxon>Geodia</taxon>
    </lineage>
</organism>
<dbReference type="GO" id="GO:0006357">
    <property type="term" value="P:regulation of transcription by RNA polymerase II"/>
    <property type="evidence" value="ECO:0007669"/>
    <property type="project" value="InterPro"/>
</dbReference>
<comment type="subcellular location">
    <subcellularLocation>
        <location evidence="1 6">Nucleus</location>
    </subcellularLocation>
</comment>
<accession>A0AA35RRL3</accession>
<evidence type="ECO:0000313" key="8">
    <source>
        <dbReference type="EMBL" id="CAI8015982.1"/>
    </source>
</evidence>
<dbReference type="PANTHER" id="PTHR13104">
    <property type="entry name" value="MED-6-RELATED"/>
    <property type="match status" value="1"/>
</dbReference>
<evidence type="ECO:0000256" key="1">
    <source>
        <dbReference type="ARBA" id="ARBA00004123"/>
    </source>
</evidence>
<dbReference type="InterPro" id="IPR007018">
    <property type="entry name" value="Mediator_Med6"/>
</dbReference>
<dbReference type="GO" id="GO:0016592">
    <property type="term" value="C:mediator complex"/>
    <property type="evidence" value="ECO:0007669"/>
    <property type="project" value="InterPro"/>
</dbReference>
<reference evidence="8" key="1">
    <citation type="submission" date="2023-03" db="EMBL/GenBank/DDBJ databases">
        <authorList>
            <person name="Steffen K."/>
            <person name="Cardenas P."/>
        </authorList>
    </citation>
    <scope>NUCLEOTIDE SEQUENCE</scope>
</reference>
<feature type="region of interest" description="Disordered" evidence="7">
    <location>
        <begin position="163"/>
        <end position="198"/>
    </location>
</feature>
<dbReference type="GO" id="GO:0003712">
    <property type="term" value="F:transcription coregulator activity"/>
    <property type="evidence" value="ECO:0007669"/>
    <property type="project" value="InterPro"/>
</dbReference>
<keyword evidence="4 6" id="KW-0804">Transcription</keyword>
<sequence>MNGASSGKTEQDPQQMLSLSWHDSVWIPALDRNNVMDYFSQRSNPFYDRTCNNEIVRMQRSDPAQLVNMTGIEYLLLHVQDPVLYIIRKVHRLTPEKVTPLADYYILMGVVYQCPDIMTLINCRLLSALSLVKEAFAEAVSYARYDPSKGYYWEFPDDKKADRERKRTGLEDEPREAQGRKSISYSTNSSRNSLPRPSLERCRLPLTRHSYPHAFLRISGRGTTSNW</sequence>
<evidence type="ECO:0000256" key="5">
    <source>
        <dbReference type="ARBA" id="ARBA00023242"/>
    </source>
</evidence>
<dbReference type="EMBL" id="CASHTH010001484">
    <property type="protein sequence ID" value="CAI8015982.1"/>
    <property type="molecule type" value="Genomic_DNA"/>
</dbReference>
<comment type="function">
    <text evidence="6">Component of the Mediator complex, a coactivator involved in the regulated transcription of nearly all RNA polymerase II-dependent genes. Mediator functions as a bridge to convey information from gene-specific regulatory proteins to the basal RNA polymerase II transcription machinery. Mediator is recruited to promoters by direct interactions with regulatory proteins and serves as a scaffold for the assembly of a functional preinitiation complex with RNA polymerase II and the general transcription factors.</text>
</comment>
<comment type="caution">
    <text evidence="8">The sequence shown here is derived from an EMBL/GenBank/DDBJ whole genome shotgun (WGS) entry which is preliminary data.</text>
</comment>
<feature type="compositionally biased region" description="Low complexity" evidence="7">
    <location>
        <begin position="182"/>
        <end position="193"/>
    </location>
</feature>
<evidence type="ECO:0000256" key="3">
    <source>
        <dbReference type="ARBA" id="ARBA00023015"/>
    </source>
</evidence>
<comment type="similarity">
    <text evidence="2 6">Belongs to the Mediator complex subunit 6 family.</text>
</comment>
<keyword evidence="5 6" id="KW-0539">Nucleus</keyword>
<keyword evidence="6" id="KW-0010">Activator</keyword>
<dbReference type="InterPro" id="IPR038566">
    <property type="entry name" value="Mediator_Med6_sf"/>
</dbReference>
<comment type="subunit">
    <text evidence="6">Component of the Mediator complex.</text>
</comment>